<dbReference type="EMBL" id="JAODUO010000241">
    <property type="protein sequence ID" value="KAK2185235.1"/>
    <property type="molecule type" value="Genomic_DNA"/>
</dbReference>
<evidence type="ECO:0008006" key="3">
    <source>
        <dbReference type="Google" id="ProtNLM"/>
    </source>
</evidence>
<evidence type="ECO:0000313" key="1">
    <source>
        <dbReference type="EMBL" id="KAK2185235.1"/>
    </source>
</evidence>
<proteinExistence type="predicted"/>
<gene>
    <name evidence="1" type="ORF">NP493_241g01009</name>
</gene>
<keyword evidence="2" id="KW-1185">Reference proteome</keyword>
<accession>A0AAD9NZC0</accession>
<organism evidence="1 2">
    <name type="scientific">Ridgeia piscesae</name>
    <name type="common">Tubeworm</name>
    <dbReference type="NCBI Taxonomy" id="27915"/>
    <lineage>
        <taxon>Eukaryota</taxon>
        <taxon>Metazoa</taxon>
        <taxon>Spiralia</taxon>
        <taxon>Lophotrochozoa</taxon>
        <taxon>Annelida</taxon>
        <taxon>Polychaeta</taxon>
        <taxon>Sedentaria</taxon>
        <taxon>Canalipalpata</taxon>
        <taxon>Sabellida</taxon>
        <taxon>Siboglinidae</taxon>
        <taxon>Ridgeia</taxon>
    </lineage>
</organism>
<comment type="caution">
    <text evidence="1">The sequence shown here is derived from an EMBL/GenBank/DDBJ whole genome shotgun (WGS) entry which is preliminary data.</text>
</comment>
<evidence type="ECO:0000313" key="2">
    <source>
        <dbReference type="Proteomes" id="UP001209878"/>
    </source>
</evidence>
<protein>
    <recommendedName>
        <fullName evidence="3">Reverse transcriptase</fullName>
    </recommendedName>
</protein>
<sequence length="153" mass="16874">MERVTKSTDELIEAMVRSSTTSRKELARCHDPPIKVGQTIITNRQAAAVAWSGGLIRSADGYGLSAHQQVPFVHGWVTDGTQLLSGANYIHATVATRSRAARGRPLASVRCDCCGWTETLEHVIQVCPRTGRPRIKRHDALMDKLLLKMENRG</sequence>
<name>A0AAD9NZC0_RIDPI</name>
<dbReference type="Proteomes" id="UP001209878">
    <property type="component" value="Unassembled WGS sequence"/>
</dbReference>
<reference evidence="1" key="1">
    <citation type="journal article" date="2023" name="Mol. Biol. Evol.">
        <title>Third-Generation Sequencing Reveals the Adaptive Role of the Epigenome in Three Deep-Sea Polychaetes.</title>
        <authorList>
            <person name="Perez M."/>
            <person name="Aroh O."/>
            <person name="Sun Y."/>
            <person name="Lan Y."/>
            <person name="Juniper S.K."/>
            <person name="Young C.R."/>
            <person name="Angers B."/>
            <person name="Qian P.Y."/>
        </authorList>
    </citation>
    <scope>NUCLEOTIDE SEQUENCE</scope>
    <source>
        <strain evidence="1">R07B-5</strain>
    </source>
</reference>
<dbReference type="AlphaFoldDB" id="A0AAD9NZC0"/>